<keyword evidence="5" id="KW-0472">Membrane</keyword>
<dbReference type="SMART" id="SM00448">
    <property type="entry name" value="REC"/>
    <property type="match status" value="1"/>
</dbReference>
<keyword evidence="9" id="KW-0808">Transferase</keyword>
<dbReference type="Gene3D" id="1.10.287.130">
    <property type="match status" value="1"/>
</dbReference>
<dbReference type="InterPro" id="IPR004358">
    <property type="entry name" value="Sig_transdc_His_kin-like_C"/>
</dbReference>
<dbReference type="CDD" id="cd17546">
    <property type="entry name" value="REC_hyHK_CKI1_RcsC-like"/>
    <property type="match status" value="1"/>
</dbReference>
<gene>
    <name evidence="9" type="ordered locus">Dbac_0179</name>
</gene>
<dbReference type="CDD" id="cd16922">
    <property type="entry name" value="HATPase_EvgS-ArcB-TorS-like"/>
    <property type="match status" value="1"/>
</dbReference>
<feature type="transmembrane region" description="Helical" evidence="5">
    <location>
        <begin position="341"/>
        <end position="363"/>
    </location>
</feature>
<evidence type="ECO:0000256" key="2">
    <source>
        <dbReference type="ARBA" id="ARBA00012438"/>
    </source>
</evidence>
<dbReference type="SUPFAM" id="SSF55874">
    <property type="entry name" value="ATPase domain of HSP90 chaperone/DNA topoisomerase II/histidine kinase"/>
    <property type="match status" value="1"/>
</dbReference>
<feature type="chain" id="PRO_5002978802" description="histidine kinase" evidence="6">
    <location>
        <begin position="23"/>
        <end position="758"/>
    </location>
</feature>
<dbReference type="eggNOG" id="COG0784">
    <property type="taxonomic scope" value="Bacteria"/>
</dbReference>
<name>C7LT82_DESBD</name>
<dbReference type="InterPro" id="IPR003594">
    <property type="entry name" value="HATPase_dom"/>
</dbReference>
<evidence type="ECO:0000256" key="1">
    <source>
        <dbReference type="ARBA" id="ARBA00000085"/>
    </source>
</evidence>
<dbReference type="SUPFAM" id="SSF47384">
    <property type="entry name" value="Homodimeric domain of signal transducing histidine kinase"/>
    <property type="match status" value="1"/>
</dbReference>
<keyword evidence="5" id="KW-0812">Transmembrane</keyword>
<dbReference type="EMBL" id="CP001629">
    <property type="protein sequence ID" value="ACU88306.1"/>
    <property type="molecule type" value="Genomic_DNA"/>
</dbReference>
<dbReference type="CDD" id="cd00082">
    <property type="entry name" value="HisKA"/>
    <property type="match status" value="1"/>
</dbReference>
<dbReference type="PROSITE" id="PS50109">
    <property type="entry name" value="HIS_KIN"/>
    <property type="match status" value="1"/>
</dbReference>
<dbReference type="KEGG" id="dba:Dbac_0179"/>
<dbReference type="InterPro" id="IPR001789">
    <property type="entry name" value="Sig_transdc_resp-reg_receiver"/>
</dbReference>
<dbReference type="InterPro" id="IPR005467">
    <property type="entry name" value="His_kinase_dom"/>
</dbReference>
<dbReference type="InterPro" id="IPR011006">
    <property type="entry name" value="CheY-like_superfamily"/>
</dbReference>
<accession>C7LT82</accession>
<feature type="modified residue" description="4-aspartylphosphate" evidence="4">
    <location>
        <position position="687"/>
    </location>
</feature>
<keyword evidence="3 4" id="KW-0597">Phosphoprotein</keyword>
<evidence type="ECO:0000313" key="10">
    <source>
        <dbReference type="Proteomes" id="UP000002216"/>
    </source>
</evidence>
<dbReference type="OrthoDB" id="5385971at2"/>
<dbReference type="PANTHER" id="PTHR45339">
    <property type="entry name" value="HYBRID SIGNAL TRANSDUCTION HISTIDINE KINASE J"/>
    <property type="match status" value="1"/>
</dbReference>
<evidence type="ECO:0000259" key="8">
    <source>
        <dbReference type="PROSITE" id="PS50110"/>
    </source>
</evidence>
<dbReference type="PRINTS" id="PR00344">
    <property type="entry name" value="BCTRLSENSOR"/>
</dbReference>
<feature type="domain" description="Response regulatory" evidence="8">
    <location>
        <begin position="638"/>
        <end position="753"/>
    </location>
</feature>
<dbReference type="eggNOG" id="COG2205">
    <property type="taxonomic scope" value="Bacteria"/>
</dbReference>
<dbReference type="Pfam" id="PF00072">
    <property type="entry name" value="Response_reg"/>
    <property type="match status" value="1"/>
</dbReference>
<protein>
    <recommendedName>
        <fullName evidence="2">histidine kinase</fullName>
        <ecNumber evidence="2">2.7.13.3</ecNumber>
    </recommendedName>
</protein>
<dbReference type="AlphaFoldDB" id="C7LT82"/>
<dbReference type="eggNOG" id="COG2984">
    <property type="taxonomic scope" value="Bacteria"/>
</dbReference>
<dbReference type="InterPro" id="IPR036097">
    <property type="entry name" value="HisK_dim/P_sf"/>
</dbReference>
<dbReference type="RefSeq" id="WP_012805391.1">
    <property type="nucleotide sequence ID" value="NC_013173.1"/>
</dbReference>
<evidence type="ECO:0000259" key="7">
    <source>
        <dbReference type="PROSITE" id="PS50109"/>
    </source>
</evidence>
<dbReference type="PANTHER" id="PTHR45339:SF5">
    <property type="entry name" value="HISTIDINE KINASE"/>
    <property type="match status" value="1"/>
</dbReference>
<proteinExistence type="predicted"/>
<dbReference type="SMART" id="SM00388">
    <property type="entry name" value="HisKA"/>
    <property type="match status" value="1"/>
</dbReference>
<dbReference type="Gene3D" id="3.40.50.2300">
    <property type="match status" value="3"/>
</dbReference>
<keyword evidence="6" id="KW-0732">Signal</keyword>
<evidence type="ECO:0000256" key="3">
    <source>
        <dbReference type="ARBA" id="ARBA00022553"/>
    </source>
</evidence>
<dbReference type="GO" id="GO:0000155">
    <property type="term" value="F:phosphorelay sensor kinase activity"/>
    <property type="evidence" value="ECO:0007669"/>
    <property type="project" value="InterPro"/>
</dbReference>
<sequence length="758" mass="83520">MWNKAFSLLLMLLGLSALCAQAQTVPDILVIHSYNPGLSWTDDIHQGIVETFSGSGKPWSLSTEYLDAKRYPQEHILSMQSELIATHVRDHAVSAVIVSDDAAFSFVLRHRDKLFENVPIIFCGVNNFQPEMLGDAEGITGVSEIISARETLDAALALHPDTRNVVVIGGSLSSTDRSNRSQFLHLMPSYAGRLRFHFWQDIPTPALLEKVAALSPKTLVFLGNAIAGLDGRMLDFGPSVALVRANTQSPIYGFWDFFLGHGIVGGKLVNGAEHGRIAARMALQILDGTAPSALPVVKEIANRFLFDHRELTRFNLDEKALPKGSVIVHRPRNIFEANKRLFLIFGSIVIALLVIIISLTLVVHIRKQTLLQLQSARRKADEANEAKSLFLAHMSHEIRTPLTGIMGLAELAIGNPGNPGVQEYLTLIRQSGQNLLHIINDILDFSKVEAGKIELQKNRFNARSMLEATIAFFKPGIREKGVTLSLVLAEELPQAVVGDENRIRQIFFNLVGNAVKFTEKGKIELRLTGLTSEENSARMMLHFEIMDSGCGIPADKQDSIFERFTQAARFPTRTYQGTGLGLAIVKQLIEAMGGSIGVRSTEGVGTTFFFNIPVERALPEEPAQDPDLGDELLVQGLSVLVTEDNPINRLFLQKSLEKLGHRVICAVNGQEALDLLQTATVDCVLMDIQMPVMDGSMATRHIRERFGHSLPVIALTAHALHGDREKYLEDGFDEYLAKPVSIKDLTKIIARVCGKKSS</sequence>
<evidence type="ECO:0000256" key="6">
    <source>
        <dbReference type="SAM" id="SignalP"/>
    </source>
</evidence>
<keyword evidence="5" id="KW-1133">Transmembrane helix</keyword>
<dbReference type="Pfam" id="PF00512">
    <property type="entry name" value="HisKA"/>
    <property type="match status" value="1"/>
</dbReference>
<dbReference type="STRING" id="525897.Dbac_0179"/>
<evidence type="ECO:0000313" key="9">
    <source>
        <dbReference type="EMBL" id="ACU88306.1"/>
    </source>
</evidence>
<dbReference type="InterPro" id="IPR003661">
    <property type="entry name" value="HisK_dim/P_dom"/>
</dbReference>
<dbReference type="FunFam" id="3.30.565.10:FF:000010">
    <property type="entry name" value="Sensor histidine kinase RcsC"/>
    <property type="match status" value="1"/>
</dbReference>
<organism evidence="9 10">
    <name type="scientific">Desulfomicrobium baculatum (strain DSM 4028 / VKM B-1378 / X)</name>
    <name type="common">Desulfovibrio baculatus</name>
    <dbReference type="NCBI Taxonomy" id="525897"/>
    <lineage>
        <taxon>Bacteria</taxon>
        <taxon>Pseudomonadati</taxon>
        <taxon>Thermodesulfobacteriota</taxon>
        <taxon>Desulfovibrionia</taxon>
        <taxon>Desulfovibrionales</taxon>
        <taxon>Desulfomicrobiaceae</taxon>
        <taxon>Desulfomicrobium</taxon>
    </lineage>
</organism>
<dbReference type="HOGENOM" id="CLU_000445_89_20_7"/>
<feature type="signal peptide" evidence="6">
    <location>
        <begin position="1"/>
        <end position="22"/>
    </location>
</feature>
<dbReference type="PROSITE" id="PS50110">
    <property type="entry name" value="RESPONSE_REGULATORY"/>
    <property type="match status" value="1"/>
</dbReference>
<reference evidence="9 10" key="1">
    <citation type="journal article" date="2009" name="Stand. Genomic Sci.">
        <title>Complete genome sequence of Desulfomicrobium baculatum type strain (X).</title>
        <authorList>
            <person name="Copeland A."/>
            <person name="Spring S."/>
            <person name="Goker M."/>
            <person name="Schneider S."/>
            <person name="Lapidus A."/>
            <person name="Del Rio T.G."/>
            <person name="Tice H."/>
            <person name="Cheng J.F."/>
            <person name="Chen F."/>
            <person name="Nolan M."/>
            <person name="Bruce D."/>
            <person name="Goodwin L."/>
            <person name="Pitluck S."/>
            <person name="Ivanova N."/>
            <person name="Mavrommatis K."/>
            <person name="Ovchinnikova G."/>
            <person name="Pati A."/>
            <person name="Chen A."/>
            <person name="Palaniappan K."/>
            <person name="Land M."/>
            <person name="Hauser L."/>
            <person name="Chang Y.J."/>
            <person name="Jeffries C.C."/>
            <person name="Meincke L."/>
            <person name="Sims D."/>
            <person name="Brettin T."/>
            <person name="Detter J.C."/>
            <person name="Han C."/>
            <person name="Chain P."/>
            <person name="Bristow J."/>
            <person name="Eisen J.A."/>
            <person name="Markowitz V."/>
            <person name="Hugenholtz P."/>
            <person name="Kyrpides N.C."/>
            <person name="Klenk H.P."/>
            <person name="Lucas S."/>
        </authorList>
    </citation>
    <scope>NUCLEOTIDE SEQUENCE [LARGE SCALE GENOMIC DNA]</scope>
    <source>
        <strain evidence="10">DSM 4028 / VKM B-1378 / X</strain>
    </source>
</reference>
<dbReference type="Pfam" id="PF02518">
    <property type="entry name" value="HATPase_c"/>
    <property type="match status" value="1"/>
</dbReference>
<dbReference type="Proteomes" id="UP000002216">
    <property type="component" value="Chromosome"/>
</dbReference>
<feature type="domain" description="Histidine kinase" evidence="7">
    <location>
        <begin position="393"/>
        <end position="616"/>
    </location>
</feature>
<keyword evidence="9" id="KW-0418">Kinase</keyword>
<dbReference type="InterPro" id="IPR036890">
    <property type="entry name" value="HATPase_C_sf"/>
</dbReference>
<dbReference type="SMART" id="SM00387">
    <property type="entry name" value="HATPase_c"/>
    <property type="match status" value="1"/>
</dbReference>
<dbReference type="SUPFAM" id="SSF52172">
    <property type="entry name" value="CheY-like"/>
    <property type="match status" value="1"/>
</dbReference>
<dbReference type="EC" id="2.7.13.3" evidence="2"/>
<evidence type="ECO:0000256" key="4">
    <source>
        <dbReference type="PROSITE-ProRule" id="PRU00169"/>
    </source>
</evidence>
<dbReference type="Gene3D" id="3.30.565.10">
    <property type="entry name" value="Histidine kinase-like ATPase, C-terminal domain"/>
    <property type="match status" value="1"/>
</dbReference>
<evidence type="ECO:0000256" key="5">
    <source>
        <dbReference type="SAM" id="Phobius"/>
    </source>
</evidence>
<keyword evidence="10" id="KW-1185">Reference proteome</keyword>
<comment type="catalytic activity">
    <reaction evidence="1">
        <text>ATP + protein L-histidine = ADP + protein N-phospho-L-histidine.</text>
        <dbReference type="EC" id="2.7.13.3"/>
    </reaction>
</comment>